<proteinExistence type="inferred from homology"/>
<dbReference type="PRINTS" id="PR00080">
    <property type="entry name" value="SDRFAMILY"/>
</dbReference>
<evidence type="ECO:0000313" key="4">
    <source>
        <dbReference type="EMBL" id="KCB21574.1"/>
    </source>
</evidence>
<dbReference type="InterPro" id="IPR036291">
    <property type="entry name" value="NAD(P)-bd_dom_sf"/>
</dbReference>
<dbReference type="Pfam" id="PF13561">
    <property type="entry name" value="adh_short_C2"/>
    <property type="match status" value="1"/>
</dbReference>
<dbReference type="InterPro" id="IPR020904">
    <property type="entry name" value="Sc_DH/Rdtase_CS"/>
</dbReference>
<dbReference type="PANTHER" id="PTHR48107">
    <property type="entry name" value="NADPH-DEPENDENT ALDEHYDE REDUCTASE-LIKE PROTEIN, CHLOROPLASTIC-RELATED"/>
    <property type="match status" value="1"/>
</dbReference>
<accession>A0ABR4QVC8</accession>
<evidence type="ECO:0000256" key="2">
    <source>
        <dbReference type="ARBA" id="ARBA00023002"/>
    </source>
</evidence>
<name>A0ABR4QVC8_9BORD</name>
<dbReference type="EMBL" id="JHEM01000032">
    <property type="protein sequence ID" value="KCB21574.1"/>
    <property type="molecule type" value="Genomic_DNA"/>
</dbReference>
<keyword evidence="2" id="KW-0560">Oxidoreductase</keyword>
<keyword evidence="5" id="KW-1185">Reference proteome</keyword>
<organism evidence="4 5">
    <name type="scientific">Bordetella hinzii OH87 BAL007II</name>
    <dbReference type="NCBI Taxonomy" id="1331262"/>
    <lineage>
        <taxon>Bacteria</taxon>
        <taxon>Pseudomonadati</taxon>
        <taxon>Pseudomonadota</taxon>
        <taxon>Betaproteobacteria</taxon>
        <taxon>Burkholderiales</taxon>
        <taxon>Alcaligenaceae</taxon>
        <taxon>Bordetella</taxon>
    </lineage>
</organism>
<dbReference type="InterPro" id="IPR002347">
    <property type="entry name" value="SDR_fam"/>
</dbReference>
<evidence type="ECO:0000256" key="1">
    <source>
        <dbReference type="ARBA" id="ARBA00006484"/>
    </source>
</evidence>
<dbReference type="InterPro" id="IPR057326">
    <property type="entry name" value="KR_dom"/>
</dbReference>
<dbReference type="SMART" id="SM00822">
    <property type="entry name" value="PKS_KR"/>
    <property type="match status" value="1"/>
</dbReference>
<dbReference type="Proteomes" id="UP000025748">
    <property type="component" value="Unassembled WGS sequence"/>
</dbReference>
<dbReference type="Gene3D" id="3.40.50.720">
    <property type="entry name" value="NAD(P)-binding Rossmann-like Domain"/>
    <property type="match status" value="1"/>
</dbReference>
<reference evidence="4 5" key="1">
    <citation type="submission" date="2014-03" db="EMBL/GenBank/DDBJ databases">
        <title>Genome sequence of Bordetella hinzii.</title>
        <authorList>
            <person name="Register K."/>
            <person name="Harvill E."/>
            <person name="Goodfield L.L."/>
            <person name="Ivanov Y.V."/>
            <person name="Meyer J.A."/>
            <person name="Muse S.J."/>
            <person name="Jacobs N."/>
            <person name="Bendor L."/>
            <person name="Smallridge W.E."/>
            <person name="Brinkac L.M."/>
            <person name="Sanka R."/>
            <person name="Kim M."/>
            <person name="Losada L."/>
        </authorList>
    </citation>
    <scope>NUCLEOTIDE SEQUENCE [LARGE SCALE GENOMIC DNA]</scope>
    <source>
        <strain evidence="4 5">OH87 BAL007II</strain>
    </source>
</reference>
<gene>
    <name evidence="4" type="ORF">L544_2652</name>
</gene>
<protein>
    <submittedName>
        <fullName evidence="4">KR domain protein</fullName>
    </submittedName>
</protein>
<sequence>MRKSFIIRLSRHEADIMTFRTALITGASRGIGAAIATRLAQDGYAVALNYASRGGEAEALAASLREQGGRAIAVQGDVADAASAASLFDRVEAEWGGLDVLVNNAGVLQTVPLANASDTVFDQMMEVNVRGVFNTLRLAAQRLRAGGAIVNVSSTLVATNLPGYGIYVATKAAVEGFTRVLAKELRGRDITVNAVAPGPVATELFFTGKTPEQIATFTKAPPLERLGEPVDIANVVGFLAGPDGRWIHGQVVRANGGLA</sequence>
<comment type="caution">
    <text evidence="4">The sequence shown here is derived from an EMBL/GenBank/DDBJ whole genome shotgun (WGS) entry which is preliminary data.</text>
</comment>
<comment type="similarity">
    <text evidence="1">Belongs to the short-chain dehydrogenases/reductases (SDR) family.</text>
</comment>
<dbReference type="PANTHER" id="PTHR48107:SF7">
    <property type="entry name" value="RE15974P"/>
    <property type="match status" value="1"/>
</dbReference>
<dbReference type="SUPFAM" id="SSF51735">
    <property type="entry name" value="NAD(P)-binding Rossmann-fold domains"/>
    <property type="match status" value="1"/>
</dbReference>
<dbReference type="PRINTS" id="PR00081">
    <property type="entry name" value="GDHRDH"/>
</dbReference>
<feature type="domain" description="Ketoreductase" evidence="3">
    <location>
        <begin position="20"/>
        <end position="203"/>
    </location>
</feature>
<evidence type="ECO:0000259" key="3">
    <source>
        <dbReference type="SMART" id="SM00822"/>
    </source>
</evidence>
<dbReference type="PROSITE" id="PS00061">
    <property type="entry name" value="ADH_SHORT"/>
    <property type="match status" value="1"/>
</dbReference>
<evidence type="ECO:0000313" key="5">
    <source>
        <dbReference type="Proteomes" id="UP000025748"/>
    </source>
</evidence>